<dbReference type="Pfam" id="PF03445">
    <property type="entry name" value="DUF294"/>
    <property type="match status" value="1"/>
</dbReference>
<dbReference type="PANTHER" id="PTHR48108:SF31">
    <property type="entry name" value="CBS DOMAIN AND CYCLIC NUCLEOTIDE-REGULATED NUCLEOTIDYLTRANSFERASE"/>
    <property type="match status" value="1"/>
</dbReference>
<dbReference type="SUPFAM" id="SSF51206">
    <property type="entry name" value="cAMP-binding domain-like"/>
    <property type="match status" value="1"/>
</dbReference>
<evidence type="ECO:0000313" key="6">
    <source>
        <dbReference type="Proteomes" id="UP000516117"/>
    </source>
</evidence>
<evidence type="ECO:0000259" key="4">
    <source>
        <dbReference type="PROSITE" id="PS51371"/>
    </source>
</evidence>
<dbReference type="EMBL" id="CP060789">
    <property type="protein sequence ID" value="QNP56243.1"/>
    <property type="molecule type" value="Genomic_DNA"/>
</dbReference>
<protein>
    <submittedName>
        <fullName evidence="5">Cyclic nucleotide-binding/CBS domain-containing protein</fullName>
    </submittedName>
</protein>
<dbReference type="PROSITE" id="PS50042">
    <property type="entry name" value="CNMP_BINDING_3"/>
    <property type="match status" value="1"/>
</dbReference>
<evidence type="ECO:0000313" key="5">
    <source>
        <dbReference type="EMBL" id="QNP56243.1"/>
    </source>
</evidence>
<dbReference type="CDD" id="cd04587">
    <property type="entry name" value="CBS_pair_CAP-ED_NT_Pol-beta-like_DUF294_assoc"/>
    <property type="match status" value="1"/>
</dbReference>
<dbReference type="Pfam" id="PF00027">
    <property type="entry name" value="cNMP_binding"/>
    <property type="match status" value="1"/>
</dbReference>
<proteinExistence type="predicted"/>
<dbReference type="Pfam" id="PF10335">
    <property type="entry name" value="DUF294_C"/>
    <property type="match status" value="1"/>
</dbReference>
<dbReference type="SMART" id="SM00116">
    <property type="entry name" value="CBS"/>
    <property type="match status" value="2"/>
</dbReference>
<feature type="domain" description="CBS" evidence="4">
    <location>
        <begin position="215"/>
        <end position="271"/>
    </location>
</feature>
<reference evidence="5 6" key="1">
    <citation type="submission" date="2020-08" db="EMBL/GenBank/DDBJ databases">
        <title>Genome sequence of Tessaracoccus defluvii JCM 17540T.</title>
        <authorList>
            <person name="Hyun D.-W."/>
            <person name="Bae J.-W."/>
        </authorList>
    </citation>
    <scope>NUCLEOTIDE SEQUENCE [LARGE SCALE GENOMIC DNA]</scope>
    <source>
        <strain evidence="5 6">JCM 17540</strain>
    </source>
</reference>
<dbReference type="AlphaFoldDB" id="A0A7H0H6S7"/>
<dbReference type="InterPro" id="IPR018821">
    <property type="entry name" value="DUF294_put_nucleoTrafse_sb-bd"/>
</dbReference>
<keyword evidence="2" id="KW-0129">CBS domain</keyword>
<organism evidence="5 6">
    <name type="scientific">Tessaracoccus defluvii</name>
    <dbReference type="NCBI Taxonomy" id="1285901"/>
    <lineage>
        <taxon>Bacteria</taxon>
        <taxon>Bacillati</taxon>
        <taxon>Actinomycetota</taxon>
        <taxon>Actinomycetes</taxon>
        <taxon>Propionibacteriales</taxon>
        <taxon>Propionibacteriaceae</taxon>
        <taxon>Tessaracoccus</taxon>
    </lineage>
</organism>
<dbReference type="InterPro" id="IPR005105">
    <property type="entry name" value="GlnD_Uridyltrans_N"/>
</dbReference>
<dbReference type="InterPro" id="IPR014710">
    <property type="entry name" value="RmlC-like_jellyroll"/>
</dbReference>
<dbReference type="CDD" id="cd05401">
    <property type="entry name" value="NT_GlnE_GlnD_like"/>
    <property type="match status" value="1"/>
</dbReference>
<dbReference type="PANTHER" id="PTHR48108">
    <property type="entry name" value="CBS DOMAIN-CONTAINING PROTEIN CBSX2, CHLOROPLASTIC"/>
    <property type="match status" value="1"/>
</dbReference>
<dbReference type="GO" id="GO:0008773">
    <property type="term" value="F:[protein-PII] uridylyltransferase activity"/>
    <property type="evidence" value="ECO:0007669"/>
    <property type="project" value="InterPro"/>
</dbReference>
<dbReference type="InterPro" id="IPR000595">
    <property type="entry name" value="cNMP-bd_dom"/>
</dbReference>
<feature type="domain" description="CBS" evidence="4">
    <location>
        <begin position="150"/>
        <end position="208"/>
    </location>
</feature>
<dbReference type="SUPFAM" id="SSF54631">
    <property type="entry name" value="CBS-domain pair"/>
    <property type="match status" value="1"/>
</dbReference>
<keyword evidence="6" id="KW-1185">Reference proteome</keyword>
<dbReference type="InterPro" id="IPR051462">
    <property type="entry name" value="CBS_domain-containing"/>
</dbReference>
<dbReference type="RefSeq" id="WP_187721356.1">
    <property type="nucleotide sequence ID" value="NZ_BAABBL010000001.1"/>
</dbReference>
<dbReference type="Pfam" id="PF00571">
    <property type="entry name" value="CBS"/>
    <property type="match status" value="2"/>
</dbReference>
<dbReference type="CDD" id="cd00038">
    <property type="entry name" value="CAP_ED"/>
    <property type="match status" value="1"/>
</dbReference>
<dbReference type="InterPro" id="IPR000644">
    <property type="entry name" value="CBS_dom"/>
</dbReference>
<sequence length="606" mass="66081">MSELAETTQFLAGREPWSLLPPDAVASFARRASGSYVRRGGVILAAGSAPGVMHVIRSGAVEVRDAADGLVTHEEPGACFGQASILEQRGSRFTFVALEDTLLWTFGTDVVEELVAVPEIRRFFTESRLADANVRSPEGGPVLQVPVRDMITRKPVTIPETATVGEAATAMDAQRISAIIVTGTDGDLAGILTDRDLRRVVARDLPASTPLREVMSTTPVTIDGDALALDVLMRLVDRKIHHLPVMVDGHVTGMVTSGDLMRLERSSPLYIVGDISRQNDLAGLVSVVGRVPSLVSRLLRQDAAAFDIAHIVSGTSEALWQRLAQLTEERLGPPPVPYCWVALGSLARREQALGSDQDHAMILSDEALPEHDAYFEELAEELTAALVACGFPRCHGDAMATKWRKPLTGWWRTFSSWLDAPTSEAVLNSSIFFDMRPIHGDAALAAELQRRILATAPASTRFLGHMAGHIGDVDVPIGFLGGFVVEKRGQHRDRLDIKLGGINPIVDIARHHSLRYGLPHVGTRARLTAAGAHLSEVDNLLDAHEFMSYTRLQHQDRQVLRGEAPDNFIAPSRLSEFERRHLRSAFAFVGRAQTALGLAYQTHILR</sequence>
<dbReference type="KEGG" id="tdf:H9L22_01785"/>
<keyword evidence="1" id="KW-0677">Repeat</keyword>
<evidence type="ECO:0000256" key="1">
    <source>
        <dbReference type="ARBA" id="ARBA00022737"/>
    </source>
</evidence>
<gene>
    <name evidence="5" type="ORF">H9L22_01785</name>
</gene>
<dbReference type="Proteomes" id="UP000516117">
    <property type="component" value="Chromosome"/>
</dbReference>
<dbReference type="Gene3D" id="2.60.120.10">
    <property type="entry name" value="Jelly Rolls"/>
    <property type="match status" value="1"/>
</dbReference>
<evidence type="ECO:0000259" key="3">
    <source>
        <dbReference type="PROSITE" id="PS50042"/>
    </source>
</evidence>
<name>A0A7H0H6S7_9ACTN</name>
<evidence type="ECO:0000256" key="2">
    <source>
        <dbReference type="PROSITE-ProRule" id="PRU00703"/>
    </source>
</evidence>
<dbReference type="InterPro" id="IPR046342">
    <property type="entry name" value="CBS_dom_sf"/>
</dbReference>
<dbReference type="Gene3D" id="3.10.580.10">
    <property type="entry name" value="CBS-domain"/>
    <property type="match status" value="1"/>
</dbReference>
<dbReference type="InterPro" id="IPR018490">
    <property type="entry name" value="cNMP-bd_dom_sf"/>
</dbReference>
<feature type="domain" description="Cyclic nucleotide-binding" evidence="3">
    <location>
        <begin position="36"/>
        <end position="115"/>
    </location>
</feature>
<dbReference type="PROSITE" id="PS51371">
    <property type="entry name" value="CBS"/>
    <property type="match status" value="2"/>
</dbReference>
<accession>A0A7H0H6S7</accession>